<reference evidence="14" key="1">
    <citation type="journal article" date="2019" name="Database">
        <title>The radish genome database (RadishGD): an integrated information resource for radish genomics.</title>
        <authorList>
            <person name="Yu H.J."/>
            <person name="Baek S."/>
            <person name="Lee Y.J."/>
            <person name="Cho A."/>
            <person name="Mun J.H."/>
        </authorList>
    </citation>
    <scope>NUCLEOTIDE SEQUENCE [LARGE SCALE GENOMIC DNA]</scope>
    <source>
        <strain evidence="14">cv. WK10039</strain>
    </source>
</reference>
<evidence type="ECO:0000256" key="12">
    <source>
        <dbReference type="RuleBase" id="RU003465"/>
    </source>
</evidence>
<dbReference type="KEGG" id="rsz:108857683"/>
<dbReference type="AlphaFoldDB" id="A0A6J0NRU8"/>
<dbReference type="InterPro" id="IPR000222">
    <property type="entry name" value="PP2C_BS"/>
</dbReference>
<comment type="catalytic activity">
    <reaction evidence="10">
        <text>O-phospho-L-seryl-[protein] + H2O = L-seryl-[protein] + phosphate</text>
        <dbReference type="Rhea" id="RHEA:20629"/>
        <dbReference type="Rhea" id="RHEA-COMP:9863"/>
        <dbReference type="Rhea" id="RHEA-COMP:11604"/>
        <dbReference type="ChEBI" id="CHEBI:15377"/>
        <dbReference type="ChEBI" id="CHEBI:29999"/>
        <dbReference type="ChEBI" id="CHEBI:43474"/>
        <dbReference type="ChEBI" id="CHEBI:83421"/>
        <dbReference type="EC" id="3.1.3.16"/>
    </reaction>
</comment>
<accession>A0A6J0NRU8</accession>
<comment type="cofactor">
    <cofactor evidence="2">
        <name>Mg(2+)</name>
        <dbReference type="ChEBI" id="CHEBI:18420"/>
    </cofactor>
</comment>
<evidence type="ECO:0000256" key="6">
    <source>
        <dbReference type="ARBA" id="ARBA00022801"/>
    </source>
</evidence>
<evidence type="ECO:0000256" key="10">
    <source>
        <dbReference type="ARBA" id="ARBA00047761"/>
    </source>
</evidence>
<dbReference type="GO" id="GO:0005634">
    <property type="term" value="C:nucleus"/>
    <property type="evidence" value="ECO:0007669"/>
    <property type="project" value="UniProtKB-ARBA"/>
</dbReference>
<name>A0A6J0NRU8_RAPSA</name>
<dbReference type="EC" id="3.1.3.16" evidence="4"/>
<evidence type="ECO:0000259" key="13">
    <source>
        <dbReference type="PROSITE" id="PS51746"/>
    </source>
</evidence>
<dbReference type="Proteomes" id="UP000504610">
    <property type="component" value="Chromosome 5"/>
</dbReference>
<organism evidence="14 15">
    <name type="scientific">Raphanus sativus</name>
    <name type="common">Radish</name>
    <name type="synonym">Raphanus raphanistrum var. sativus</name>
    <dbReference type="NCBI Taxonomy" id="3726"/>
    <lineage>
        <taxon>Eukaryota</taxon>
        <taxon>Viridiplantae</taxon>
        <taxon>Streptophyta</taxon>
        <taxon>Embryophyta</taxon>
        <taxon>Tracheophyta</taxon>
        <taxon>Spermatophyta</taxon>
        <taxon>Magnoliopsida</taxon>
        <taxon>eudicotyledons</taxon>
        <taxon>Gunneridae</taxon>
        <taxon>Pentapetalae</taxon>
        <taxon>rosids</taxon>
        <taxon>malvids</taxon>
        <taxon>Brassicales</taxon>
        <taxon>Brassicaceae</taxon>
        <taxon>Brassiceae</taxon>
        <taxon>Raphanus</taxon>
    </lineage>
</organism>
<evidence type="ECO:0000256" key="7">
    <source>
        <dbReference type="ARBA" id="ARBA00022842"/>
    </source>
</evidence>
<evidence type="ECO:0000256" key="3">
    <source>
        <dbReference type="ARBA" id="ARBA00006702"/>
    </source>
</evidence>
<dbReference type="GO" id="GO:0004722">
    <property type="term" value="F:protein serine/threonine phosphatase activity"/>
    <property type="evidence" value="ECO:0007669"/>
    <property type="project" value="UniProtKB-EC"/>
</dbReference>
<dbReference type="InterPro" id="IPR015655">
    <property type="entry name" value="PP2C"/>
</dbReference>
<dbReference type="InterPro" id="IPR036457">
    <property type="entry name" value="PPM-type-like_dom_sf"/>
</dbReference>
<dbReference type="GO" id="GO:0046872">
    <property type="term" value="F:metal ion binding"/>
    <property type="evidence" value="ECO:0007669"/>
    <property type="project" value="UniProtKB-KW"/>
</dbReference>
<dbReference type="PANTHER" id="PTHR13832:SF620">
    <property type="entry name" value="PROTEIN PHOSPHATASE 2C 13-RELATED"/>
    <property type="match status" value="1"/>
</dbReference>
<gene>
    <name evidence="15" type="primary">LOC108857683</name>
</gene>
<dbReference type="OrthoDB" id="10264738at2759"/>
<evidence type="ECO:0000256" key="9">
    <source>
        <dbReference type="ARBA" id="ARBA00023211"/>
    </source>
</evidence>
<protein>
    <recommendedName>
        <fullName evidence="4">protein-serine/threonine phosphatase</fullName>
        <ecNumber evidence="4">3.1.3.16</ecNumber>
    </recommendedName>
</protein>
<sequence length="354" mass="39048">MILSQTMVAESDIKVRVSDSVRAEIPQFGSGMSFATTTTIEEPTCEFFPAIRSGSFADIRGRDTMEDEHICIDDLSTHLRSSVPSAFYGVFDGHGGPEASLYMKDNLTRLFFQDAVFPEMPSIVDNFFLQEVENSHRKAFALADLAMADESIVRASCGTTALTALIIGRHLLVANAGDCRAVLCRRGVAIDMSFDHRSTYEPERRRIEDLGGYFEDGYLNGVLAVTRAIGDWELKTPFTGSSSPLISDPEIQQLILTEDDEFLILACDGIWDVLSSQNAVSNVRQGLRRHGDPRQCAMELGKEAARLNSSDNLTVVVICFSSVPSSPQQPQRRRCRFSVSDEARARLQAMLGGD</sequence>
<comment type="catalytic activity">
    <reaction evidence="11">
        <text>O-phospho-L-threonyl-[protein] + H2O = L-threonyl-[protein] + phosphate</text>
        <dbReference type="Rhea" id="RHEA:47004"/>
        <dbReference type="Rhea" id="RHEA-COMP:11060"/>
        <dbReference type="Rhea" id="RHEA-COMP:11605"/>
        <dbReference type="ChEBI" id="CHEBI:15377"/>
        <dbReference type="ChEBI" id="CHEBI:30013"/>
        <dbReference type="ChEBI" id="CHEBI:43474"/>
        <dbReference type="ChEBI" id="CHEBI:61977"/>
        <dbReference type="EC" id="3.1.3.16"/>
    </reaction>
</comment>
<proteinExistence type="inferred from homology"/>
<keyword evidence="8 12" id="KW-0904">Protein phosphatase</keyword>
<dbReference type="SUPFAM" id="SSF81606">
    <property type="entry name" value="PP2C-like"/>
    <property type="match status" value="1"/>
</dbReference>
<keyword evidence="5" id="KW-0479">Metal-binding</keyword>
<evidence type="ECO:0000256" key="5">
    <source>
        <dbReference type="ARBA" id="ARBA00022723"/>
    </source>
</evidence>
<evidence type="ECO:0000313" key="15">
    <source>
        <dbReference type="RefSeq" id="XP_018487195.1"/>
    </source>
</evidence>
<dbReference type="Gene3D" id="3.60.40.10">
    <property type="entry name" value="PPM-type phosphatase domain"/>
    <property type="match status" value="1"/>
</dbReference>
<dbReference type="SMART" id="SM00332">
    <property type="entry name" value="PP2Cc"/>
    <property type="match status" value="1"/>
</dbReference>
<dbReference type="Pfam" id="PF00481">
    <property type="entry name" value="PP2C"/>
    <property type="match status" value="1"/>
</dbReference>
<keyword evidence="7" id="KW-0460">Magnesium</keyword>
<dbReference type="PANTHER" id="PTHR13832">
    <property type="entry name" value="PROTEIN PHOSPHATASE 2C"/>
    <property type="match status" value="1"/>
</dbReference>
<dbReference type="RefSeq" id="XP_018487195.1">
    <property type="nucleotide sequence ID" value="XM_018631693.2"/>
</dbReference>
<dbReference type="PROSITE" id="PS51746">
    <property type="entry name" value="PPM_2"/>
    <property type="match status" value="1"/>
</dbReference>
<evidence type="ECO:0000313" key="14">
    <source>
        <dbReference type="Proteomes" id="UP000504610"/>
    </source>
</evidence>
<evidence type="ECO:0000256" key="11">
    <source>
        <dbReference type="ARBA" id="ARBA00048336"/>
    </source>
</evidence>
<reference evidence="15" key="2">
    <citation type="submission" date="2025-08" db="UniProtKB">
        <authorList>
            <consortium name="RefSeq"/>
        </authorList>
    </citation>
    <scope>IDENTIFICATION</scope>
    <source>
        <tissue evidence="15">Leaf</tissue>
    </source>
</reference>
<evidence type="ECO:0000256" key="2">
    <source>
        <dbReference type="ARBA" id="ARBA00001946"/>
    </source>
</evidence>
<dbReference type="GeneID" id="108857683"/>
<dbReference type="GO" id="GO:0005737">
    <property type="term" value="C:cytoplasm"/>
    <property type="evidence" value="ECO:0007669"/>
    <property type="project" value="UniProtKB-ARBA"/>
</dbReference>
<evidence type="ECO:0000256" key="8">
    <source>
        <dbReference type="ARBA" id="ARBA00022912"/>
    </source>
</evidence>
<keyword evidence="14" id="KW-1185">Reference proteome</keyword>
<dbReference type="CDD" id="cd00143">
    <property type="entry name" value="PP2Cc"/>
    <property type="match status" value="1"/>
</dbReference>
<dbReference type="SMART" id="SM00331">
    <property type="entry name" value="PP2C_SIG"/>
    <property type="match status" value="1"/>
</dbReference>
<feature type="domain" description="PPM-type phosphatase" evidence="13">
    <location>
        <begin position="52"/>
        <end position="320"/>
    </location>
</feature>
<dbReference type="InterPro" id="IPR001932">
    <property type="entry name" value="PPM-type_phosphatase-like_dom"/>
</dbReference>
<evidence type="ECO:0000256" key="1">
    <source>
        <dbReference type="ARBA" id="ARBA00001936"/>
    </source>
</evidence>
<comment type="cofactor">
    <cofactor evidence="1">
        <name>Mn(2+)</name>
        <dbReference type="ChEBI" id="CHEBI:29035"/>
    </cofactor>
</comment>
<evidence type="ECO:0000256" key="4">
    <source>
        <dbReference type="ARBA" id="ARBA00013081"/>
    </source>
</evidence>
<dbReference type="PROSITE" id="PS01032">
    <property type="entry name" value="PPM_1"/>
    <property type="match status" value="1"/>
</dbReference>
<comment type="similarity">
    <text evidence="3 12">Belongs to the PP2C family.</text>
</comment>
<keyword evidence="9" id="KW-0464">Manganese</keyword>
<dbReference type="FunFam" id="3.60.40.10:FF:000004">
    <property type="entry name" value="Probable protein phosphatase 2C 22"/>
    <property type="match status" value="1"/>
</dbReference>
<keyword evidence="6 12" id="KW-0378">Hydrolase</keyword>